<evidence type="ECO:0000256" key="1">
    <source>
        <dbReference type="ARBA" id="ARBA00004651"/>
    </source>
</evidence>
<evidence type="ECO:0000313" key="9">
    <source>
        <dbReference type="Proteomes" id="UP000216147"/>
    </source>
</evidence>
<reference evidence="8 9" key="1">
    <citation type="submission" date="2017-03" db="EMBL/GenBank/DDBJ databases">
        <title>Lifting the veil on microbial sulfur biogeochemistry in mining wastewaters.</title>
        <authorList>
            <person name="Kantor R.S."/>
            <person name="Colenbrander Nelson T."/>
            <person name="Marshall S."/>
            <person name="Bennett D."/>
            <person name="Apte S."/>
            <person name="Camacho D."/>
            <person name="Thomas B.C."/>
            <person name="Warren L.A."/>
            <person name="Banfield J.F."/>
        </authorList>
    </citation>
    <scope>NUCLEOTIDE SEQUENCE [LARGE SCALE GENOMIC DNA]</scope>
    <source>
        <strain evidence="8">32-68-21</strain>
    </source>
</reference>
<evidence type="ECO:0000313" key="8">
    <source>
        <dbReference type="EMBL" id="OYX56068.1"/>
    </source>
</evidence>
<gene>
    <name evidence="8" type="ORF">B7Y86_11530</name>
</gene>
<evidence type="ECO:0000256" key="5">
    <source>
        <dbReference type="ARBA" id="ARBA00023136"/>
    </source>
</evidence>
<keyword evidence="5 7" id="KW-0472">Membrane</keyword>
<feature type="transmembrane region" description="Helical" evidence="7">
    <location>
        <begin position="114"/>
        <end position="136"/>
    </location>
</feature>
<keyword evidence="2" id="KW-1003">Cell membrane</keyword>
<feature type="transmembrane region" description="Helical" evidence="7">
    <location>
        <begin position="20"/>
        <end position="41"/>
    </location>
</feature>
<name>A0A258HIB3_9CAUL</name>
<evidence type="ECO:0000256" key="7">
    <source>
        <dbReference type="SAM" id="Phobius"/>
    </source>
</evidence>
<protein>
    <submittedName>
        <fullName evidence="8">Ribonuclease BN</fullName>
    </submittedName>
</protein>
<dbReference type="GO" id="GO:0005886">
    <property type="term" value="C:plasma membrane"/>
    <property type="evidence" value="ECO:0007669"/>
    <property type="project" value="UniProtKB-SubCell"/>
</dbReference>
<accession>A0A258HIB3</accession>
<sequence>MKLAPPTRTPDRRNLISGPWALLGAIVGGLTAGAGAAHLLYTQGHKYGVELRPHRPEPTPPSPPTPEDYEAREPGRGRMAERPHEIPHKGWIDIAWRVSGSYFGDRVGFVSGGVTFFILLSLFPALAAFVTIYGLFADPNDASGRIAFLYSVLPSNVAQFINAELTRLAAGSTGQLTFTLVWTLALSLWTANNGIKTLFYGLNVAYHEVERRNIVQYNLLGFAFTLTGLASVLMTAALVVGVPIALGVFGLADEWERLAPLRWPLLFIGYVGALTVIYRFGPCRQRARWRWLTPGALFAATLSVIVSFIFSWYLTNFVRLDSYGPLATAMGFLLWTWISVQVILMGAEVNAEIEHQTAIDTTTGSPAAIGARGAVMADSIGPRRGSPAALTFTLKHAEALAARLSRRRNRPRL</sequence>
<feature type="transmembrane region" description="Helical" evidence="7">
    <location>
        <begin position="261"/>
        <end position="280"/>
    </location>
</feature>
<dbReference type="InterPro" id="IPR017039">
    <property type="entry name" value="Virul_fac_BrkB"/>
</dbReference>
<dbReference type="Pfam" id="PF03631">
    <property type="entry name" value="Virul_fac_BrkB"/>
    <property type="match status" value="1"/>
</dbReference>
<evidence type="ECO:0000256" key="3">
    <source>
        <dbReference type="ARBA" id="ARBA00022692"/>
    </source>
</evidence>
<dbReference type="AlphaFoldDB" id="A0A258HIB3"/>
<feature type="compositionally biased region" description="Basic and acidic residues" evidence="6">
    <location>
        <begin position="69"/>
        <end position="82"/>
    </location>
</feature>
<dbReference type="PANTHER" id="PTHR30213:SF0">
    <property type="entry name" value="UPF0761 MEMBRANE PROTEIN YIHY"/>
    <property type="match status" value="1"/>
</dbReference>
<feature type="transmembrane region" description="Helical" evidence="7">
    <location>
        <begin position="292"/>
        <end position="314"/>
    </location>
</feature>
<evidence type="ECO:0000256" key="2">
    <source>
        <dbReference type="ARBA" id="ARBA00022475"/>
    </source>
</evidence>
<feature type="transmembrane region" description="Helical" evidence="7">
    <location>
        <begin position="326"/>
        <end position="347"/>
    </location>
</feature>
<dbReference type="Proteomes" id="UP000216147">
    <property type="component" value="Unassembled WGS sequence"/>
</dbReference>
<keyword evidence="3 7" id="KW-0812">Transmembrane</keyword>
<keyword evidence="4 7" id="KW-1133">Transmembrane helix</keyword>
<evidence type="ECO:0000256" key="6">
    <source>
        <dbReference type="SAM" id="MobiDB-lite"/>
    </source>
</evidence>
<dbReference type="EMBL" id="NCEQ01000010">
    <property type="protein sequence ID" value="OYX56068.1"/>
    <property type="molecule type" value="Genomic_DNA"/>
</dbReference>
<organism evidence="8 9">
    <name type="scientific">Brevundimonas subvibrioides</name>
    <dbReference type="NCBI Taxonomy" id="74313"/>
    <lineage>
        <taxon>Bacteria</taxon>
        <taxon>Pseudomonadati</taxon>
        <taxon>Pseudomonadota</taxon>
        <taxon>Alphaproteobacteria</taxon>
        <taxon>Caulobacterales</taxon>
        <taxon>Caulobacteraceae</taxon>
        <taxon>Brevundimonas</taxon>
    </lineage>
</organism>
<evidence type="ECO:0000256" key="4">
    <source>
        <dbReference type="ARBA" id="ARBA00022989"/>
    </source>
</evidence>
<dbReference type="PANTHER" id="PTHR30213">
    <property type="entry name" value="INNER MEMBRANE PROTEIN YHJD"/>
    <property type="match status" value="1"/>
</dbReference>
<comment type="subcellular location">
    <subcellularLocation>
        <location evidence="1">Cell membrane</location>
        <topology evidence="1">Multi-pass membrane protein</topology>
    </subcellularLocation>
</comment>
<proteinExistence type="predicted"/>
<feature type="region of interest" description="Disordered" evidence="6">
    <location>
        <begin position="50"/>
        <end position="82"/>
    </location>
</feature>
<comment type="caution">
    <text evidence="8">The sequence shown here is derived from an EMBL/GenBank/DDBJ whole genome shotgun (WGS) entry which is preliminary data.</text>
</comment>
<feature type="transmembrane region" description="Helical" evidence="7">
    <location>
        <begin position="219"/>
        <end position="249"/>
    </location>
</feature>